<accession>A0AAD5T274</accession>
<proteinExistence type="predicted"/>
<evidence type="ECO:0000259" key="2">
    <source>
        <dbReference type="PROSITE" id="PS50217"/>
    </source>
</evidence>
<feature type="domain" description="BZIP" evidence="2">
    <location>
        <begin position="8"/>
        <end position="55"/>
    </location>
</feature>
<dbReference type="InterPro" id="IPR046347">
    <property type="entry name" value="bZIP_sf"/>
</dbReference>
<comment type="caution">
    <text evidence="3">The sequence shown here is derived from an EMBL/GenBank/DDBJ whole genome shotgun (WGS) entry which is preliminary data.</text>
</comment>
<evidence type="ECO:0000256" key="1">
    <source>
        <dbReference type="SAM" id="Coils"/>
    </source>
</evidence>
<dbReference type="GO" id="GO:0003700">
    <property type="term" value="F:DNA-binding transcription factor activity"/>
    <property type="evidence" value="ECO:0007669"/>
    <property type="project" value="InterPro"/>
</dbReference>
<dbReference type="SMART" id="SM00338">
    <property type="entry name" value="BRLZ"/>
    <property type="match status" value="1"/>
</dbReference>
<protein>
    <recommendedName>
        <fullName evidence="2">BZIP domain-containing protein</fullName>
    </recommendedName>
</protein>
<dbReference type="SUPFAM" id="SSF57959">
    <property type="entry name" value="Leucine zipper domain"/>
    <property type="match status" value="1"/>
</dbReference>
<dbReference type="Proteomes" id="UP001211907">
    <property type="component" value="Unassembled WGS sequence"/>
</dbReference>
<name>A0AAD5T274_9FUNG</name>
<keyword evidence="4" id="KW-1185">Reference proteome</keyword>
<dbReference type="Pfam" id="PF00170">
    <property type="entry name" value="bZIP_1"/>
    <property type="match status" value="1"/>
</dbReference>
<dbReference type="AlphaFoldDB" id="A0AAD5T274"/>
<dbReference type="InterPro" id="IPR004827">
    <property type="entry name" value="bZIP"/>
</dbReference>
<dbReference type="CDD" id="cd14688">
    <property type="entry name" value="bZIP_YAP"/>
    <property type="match status" value="1"/>
</dbReference>
<feature type="coiled-coil region" evidence="1">
    <location>
        <begin position="26"/>
        <end position="60"/>
    </location>
</feature>
<reference evidence="3" key="1">
    <citation type="submission" date="2020-05" db="EMBL/GenBank/DDBJ databases">
        <title>Phylogenomic resolution of chytrid fungi.</title>
        <authorList>
            <person name="Stajich J.E."/>
            <person name="Amses K."/>
            <person name="Simmons R."/>
            <person name="Seto K."/>
            <person name="Myers J."/>
            <person name="Bonds A."/>
            <person name="Quandt C.A."/>
            <person name="Barry K."/>
            <person name="Liu P."/>
            <person name="Grigoriev I."/>
            <person name="Longcore J.E."/>
            <person name="James T.Y."/>
        </authorList>
    </citation>
    <scope>NUCLEOTIDE SEQUENCE</scope>
    <source>
        <strain evidence="3">JEL0513</strain>
    </source>
</reference>
<evidence type="ECO:0000313" key="4">
    <source>
        <dbReference type="Proteomes" id="UP001211907"/>
    </source>
</evidence>
<organism evidence="3 4">
    <name type="scientific">Physocladia obscura</name>
    <dbReference type="NCBI Taxonomy" id="109957"/>
    <lineage>
        <taxon>Eukaryota</taxon>
        <taxon>Fungi</taxon>
        <taxon>Fungi incertae sedis</taxon>
        <taxon>Chytridiomycota</taxon>
        <taxon>Chytridiomycota incertae sedis</taxon>
        <taxon>Chytridiomycetes</taxon>
        <taxon>Chytridiales</taxon>
        <taxon>Chytriomycetaceae</taxon>
        <taxon>Physocladia</taxon>
    </lineage>
</organism>
<dbReference type="PROSITE" id="PS50217">
    <property type="entry name" value="BZIP"/>
    <property type="match status" value="1"/>
</dbReference>
<evidence type="ECO:0000313" key="3">
    <source>
        <dbReference type="EMBL" id="KAJ3125430.1"/>
    </source>
</evidence>
<gene>
    <name evidence="3" type="ORF">HK100_010817</name>
</gene>
<sequence>METHNNHNQRLARKALLNREAQRALRERRAKRLHELEARVAELSAQNSALSAELEVALNRNCNCSRGFLSGSFDRSIDHSSDHGSDRNQAQRHTLAFSDSNFEVGFDELNDELNSNGNDNNNETDGCLSCAAERLKNAICMRQIRTLETALRKAKTKGISSLASSATALTGSVPINPFPPAVNFNLQDFAFLDRFLDSCIPNSPNLATPAHPELTMSSEYLYGPIEAKTKVSNNQDARKALVKYISVFREAFTKVTLLDYPKFNEIFSIFYERNANHQIHFSKLFAPKPEVIAQLESRPTTRPIPFSAKTMQTQLKQIPSFDSPETGAIIDQLCNYWVYTPDQLISEDFFYFEFLLYQLEIACKNFDDRTRLWQAFDALWKSDYRVVDQLLMTVGWEG</sequence>
<dbReference type="EMBL" id="JADGJH010000610">
    <property type="protein sequence ID" value="KAJ3125430.1"/>
    <property type="molecule type" value="Genomic_DNA"/>
</dbReference>
<keyword evidence="1" id="KW-0175">Coiled coil</keyword>
<dbReference type="Gene3D" id="1.20.5.170">
    <property type="match status" value="1"/>
</dbReference>